<dbReference type="PANTHER" id="PTHR31920">
    <property type="entry name" value="B3 DOMAIN-CONTAINING"/>
    <property type="match status" value="1"/>
</dbReference>
<evidence type="ECO:0000256" key="1">
    <source>
        <dbReference type="ARBA" id="ARBA00004123"/>
    </source>
</evidence>
<dbReference type="InterPro" id="IPR015300">
    <property type="entry name" value="DNA-bd_pseudobarrel_sf"/>
</dbReference>
<dbReference type="InterPro" id="IPR003340">
    <property type="entry name" value="B3_DNA-bd"/>
</dbReference>
<dbReference type="OrthoDB" id="1840387at2759"/>
<name>A0A5N5FVK2_9ROSA</name>
<keyword evidence="8" id="KW-1185">Reference proteome</keyword>
<evidence type="ECO:0000256" key="2">
    <source>
        <dbReference type="ARBA" id="ARBA00023015"/>
    </source>
</evidence>
<dbReference type="CDD" id="cd10017">
    <property type="entry name" value="B3_DNA"/>
    <property type="match status" value="1"/>
</dbReference>
<dbReference type="PROSITE" id="PS50863">
    <property type="entry name" value="B3"/>
    <property type="match status" value="1"/>
</dbReference>
<dbReference type="SMART" id="SM01019">
    <property type="entry name" value="B3"/>
    <property type="match status" value="1"/>
</dbReference>
<evidence type="ECO:0000259" key="6">
    <source>
        <dbReference type="PROSITE" id="PS50863"/>
    </source>
</evidence>
<dbReference type="GO" id="GO:0003677">
    <property type="term" value="F:DNA binding"/>
    <property type="evidence" value="ECO:0007669"/>
    <property type="project" value="UniProtKB-KW"/>
</dbReference>
<evidence type="ECO:0000313" key="7">
    <source>
        <dbReference type="EMBL" id="KAB2605611.1"/>
    </source>
</evidence>
<keyword evidence="4" id="KW-0804">Transcription</keyword>
<dbReference type="InterPro" id="IPR050655">
    <property type="entry name" value="Plant_B3_domain"/>
</dbReference>
<dbReference type="Proteomes" id="UP000327157">
    <property type="component" value="Chromosome 11"/>
</dbReference>
<sequence>MARKLVKHSQKKQSFYTILLGDFSRHLRIPPKFVKNFNGRSLCKCVLRGPNGLRRTVELEGRKNGLFFDDGWQYFVKDHHLEKGDFLVFKYDGKSKFKVAIYDTTACEKDVEIADSRRMGSSIPLFNIGQALVKEEINELQTDNYNENCENKVFNSGRRKWKLFAIYFL</sequence>
<accession>A0A5N5FVK2</accession>
<evidence type="ECO:0000256" key="3">
    <source>
        <dbReference type="ARBA" id="ARBA00023125"/>
    </source>
</evidence>
<comment type="subcellular location">
    <subcellularLocation>
        <location evidence="1">Nucleus</location>
    </subcellularLocation>
</comment>
<dbReference type="SUPFAM" id="SSF101936">
    <property type="entry name" value="DNA-binding pseudobarrel domain"/>
    <property type="match status" value="1"/>
</dbReference>
<dbReference type="Gene3D" id="2.40.330.10">
    <property type="entry name" value="DNA-binding pseudobarrel domain"/>
    <property type="match status" value="1"/>
</dbReference>
<reference evidence="8" key="2">
    <citation type="submission" date="2019-10" db="EMBL/GenBank/DDBJ databases">
        <title>A de novo genome assembly of a pear dwarfing rootstock.</title>
        <authorList>
            <person name="Wang F."/>
            <person name="Wang J."/>
            <person name="Li S."/>
            <person name="Zhang Y."/>
            <person name="Fang M."/>
            <person name="Ma L."/>
            <person name="Zhao Y."/>
            <person name="Jiang S."/>
        </authorList>
    </citation>
    <scope>NUCLEOTIDE SEQUENCE [LARGE SCALE GENOMIC DNA]</scope>
</reference>
<reference evidence="7 8" key="1">
    <citation type="submission" date="2019-09" db="EMBL/GenBank/DDBJ databases">
        <authorList>
            <person name="Ou C."/>
        </authorList>
    </citation>
    <scope>NUCLEOTIDE SEQUENCE [LARGE SCALE GENOMIC DNA]</scope>
    <source>
        <strain evidence="7">S2</strain>
        <tissue evidence="7">Leaf</tissue>
    </source>
</reference>
<keyword evidence="5" id="KW-0539">Nucleus</keyword>
<dbReference type="GO" id="GO:0005634">
    <property type="term" value="C:nucleus"/>
    <property type="evidence" value="ECO:0007669"/>
    <property type="project" value="UniProtKB-SubCell"/>
</dbReference>
<feature type="domain" description="TF-B3" evidence="6">
    <location>
        <begin position="12"/>
        <end position="105"/>
    </location>
</feature>
<dbReference type="PANTHER" id="PTHR31920:SF135">
    <property type="entry name" value="B3 DOMAIN-CONTAINING PROTEIN OS03G0621600-RELATED"/>
    <property type="match status" value="1"/>
</dbReference>
<comment type="caution">
    <text evidence="7">The sequence shown here is derived from an EMBL/GenBank/DDBJ whole genome shotgun (WGS) entry which is preliminary data.</text>
</comment>
<evidence type="ECO:0000256" key="5">
    <source>
        <dbReference type="ARBA" id="ARBA00023242"/>
    </source>
</evidence>
<organism evidence="7 8">
    <name type="scientific">Pyrus ussuriensis x Pyrus communis</name>
    <dbReference type="NCBI Taxonomy" id="2448454"/>
    <lineage>
        <taxon>Eukaryota</taxon>
        <taxon>Viridiplantae</taxon>
        <taxon>Streptophyta</taxon>
        <taxon>Embryophyta</taxon>
        <taxon>Tracheophyta</taxon>
        <taxon>Spermatophyta</taxon>
        <taxon>Magnoliopsida</taxon>
        <taxon>eudicotyledons</taxon>
        <taxon>Gunneridae</taxon>
        <taxon>Pentapetalae</taxon>
        <taxon>rosids</taxon>
        <taxon>fabids</taxon>
        <taxon>Rosales</taxon>
        <taxon>Rosaceae</taxon>
        <taxon>Amygdaloideae</taxon>
        <taxon>Maleae</taxon>
        <taxon>Pyrus</taxon>
    </lineage>
</organism>
<dbReference type="Pfam" id="PF02362">
    <property type="entry name" value="B3"/>
    <property type="match status" value="1"/>
</dbReference>
<evidence type="ECO:0000313" key="8">
    <source>
        <dbReference type="Proteomes" id="UP000327157"/>
    </source>
</evidence>
<keyword evidence="2" id="KW-0805">Transcription regulation</keyword>
<protein>
    <submittedName>
        <fullName evidence="7">B3 domain-containing protein</fullName>
    </submittedName>
</protein>
<proteinExistence type="predicted"/>
<dbReference type="EMBL" id="SMOL01000559">
    <property type="protein sequence ID" value="KAB2605611.1"/>
    <property type="molecule type" value="Genomic_DNA"/>
</dbReference>
<dbReference type="AlphaFoldDB" id="A0A5N5FVK2"/>
<evidence type="ECO:0000256" key="4">
    <source>
        <dbReference type="ARBA" id="ARBA00023163"/>
    </source>
</evidence>
<gene>
    <name evidence="7" type="ORF">D8674_005328</name>
</gene>
<keyword evidence="3" id="KW-0238">DNA-binding</keyword>
<reference evidence="7 8" key="3">
    <citation type="submission" date="2019-11" db="EMBL/GenBank/DDBJ databases">
        <title>A de novo genome assembly of a pear dwarfing rootstock.</title>
        <authorList>
            <person name="Wang F."/>
            <person name="Wang J."/>
            <person name="Li S."/>
            <person name="Zhang Y."/>
            <person name="Fang M."/>
            <person name="Ma L."/>
            <person name="Zhao Y."/>
            <person name="Jiang S."/>
        </authorList>
    </citation>
    <scope>NUCLEOTIDE SEQUENCE [LARGE SCALE GENOMIC DNA]</scope>
    <source>
        <strain evidence="7">S2</strain>
        <tissue evidence="7">Leaf</tissue>
    </source>
</reference>